<dbReference type="CDD" id="cd01900">
    <property type="entry name" value="YchF"/>
    <property type="match status" value="1"/>
</dbReference>
<evidence type="ECO:0000259" key="6">
    <source>
        <dbReference type="PROSITE" id="PS51710"/>
    </source>
</evidence>
<dbReference type="GO" id="GO:0005737">
    <property type="term" value="C:cytoplasm"/>
    <property type="evidence" value="ECO:0007669"/>
    <property type="project" value="TreeGrafter"/>
</dbReference>
<dbReference type="PROSITE" id="PS51710">
    <property type="entry name" value="G_OBG"/>
    <property type="match status" value="1"/>
</dbReference>
<dbReference type="Pfam" id="PF01926">
    <property type="entry name" value="MMR_HSR1"/>
    <property type="match status" value="1"/>
</dbReference>
<feature type="non-terminal residue" evidence="8">
    <location>
        <position position="1"/>
    </location>
</feature>
<evidence type="ECO:0000256" key="3">
    <source>
        <dbReference type="ARBA" id="ARBA00022741"/>
    </source>
</evidence>
<comment type="caution">
    <text evidence="8">The sequence shown here is derived from an EMBL/GenBank/DDBJ whole genome shotgun (WGS) entry which is preliminary data.</text>
</comment>
<dbReference type="InterPro" id="IPR006073">
    <property type="entry name" value="GTP-bd"/>
</dbReference>
<proteinExistence type="predicted"/>
<protein>
    <submittedName>
        <fullName evidence="8">Redox-regulated ATPase YchF</fullName>
    </submittedName>
</protein>
<accession>A0A2H0Y1Q4</accession>
<dbReference type="InterPro" id="IPR013029">
    <property type="entry name" value="YchF_C"/>
</dbReference>
<comment type="cofactor">
    <cofactor evidence="1">
        <name>Mg(2+)</name>
        <dbReference type="ChEBI" id="CHEBI:18420"/>
    </cofactor>
</comment>
<dbReference type="SUPFAM" id="SSF52540">
    <property type="entry name" value="P-loop containing nucleoside triphosphate hydrolases"/>
    <property type="match status" value="1"/>
</dbReference>
<dbReference type="FunFam" id="3.10.20.30:FF:000001">
    <property type="entry name" value="Ribosome-binding ATPase YchF"/>
    <property type="match status" value="1"/>
</dbReference>
<reference evidence="8 9" key="1">
    <citation type="submission" date="2017-09" db="EMBL/GenBank/DDBJ databases">
        <title>Depth-based differentiation of microbial function through sediment-hosted aquifers and enrichment of novel symbionts in the deep terrestrial subsurface.</title>
        <authorList>
            <person name="Probst A.J."/>
            <person name="Ladd B."/>
            <person name="Jarett J.K."/>
            <person name="Geller-Mcgrath D.E."/>
            <person name="Sieber C.M."/>
            <person name="Emerson J.B."/>
            <person name="Anantharaman K."/>
            <person name="Thomas B.C."/>
            <person name="Malmstrom R."/>
            <person name="Stieglmeier M."/>
            <person name="Klingl A."/>
            <person name="Woyke T."/>
            <person name="Ryan C.M."/>
            <person name="Banfield J.F."/>
        </authorList>
    </citation>
    <scope>NUCLEOTIDE SEQUENCE [LARGE SCALE GENOMIC DNA]</scope>
    <source>
        <strain evidence="8">CG08_land_8_20_14_0_20_45_16</strain>
    </source>
</reference>
<dbReference type="Gene3D" id="1.10.150.300">
    <property type="entry name" value="TGS-like domain"/>
    <property type="match status" value="1"/>
</dbReference>
<dbReference type="Pfam" id="PF06071">
    <property type="entry name" value="YchF-GTPase_C"/>
    <property type="match status" value="1"/>
</dbReference>
<dbReference type="Gene3D" id="3.10.20.30">
    <property type="match status" value="1"/>
</dbReference>
<evidence type="ECO:0000256" key="4">
    <source>
        <dbReference type="ARBA" id="ARBA00022840"/>
    </source>
</evidence>
<dbReference type="AlphaFoldDB" id="A0A2H0Y1Q4"/>
<dbReference type="PANTHER" id="PTHR23305:SF18">
    <property type="entry name" value="OBG-TYPE G DOMAIN-CONTAINING PROTEIN"/>
    <property type="match status" value="1"/>
</dbReference>
<evidence type="ECO:0000256" key="1">
    <source>
        <dbReference type="ARBA" id="ARBA00001946"/>
    </source>
</evidence>
<dbReference type="NCBIfam" id="TIGR00092">
    <property type="entry name" value="redox-regulated ATPase YchF"/>
    <property type="match status" value="1"/>
</dbReference>
<dbReference type="InterPro" id="IPR041706">
    <property type="entry name" value="YchF_N"/>
</dbReference>
<keyword evidence="5" id="KW-0460">Magnesium</keyword>
<sequence length="316" mass="34195">YPFCTIKPNVGVAAVPDGRLAQIQEIMGSAKTVPATIEFYDIAGLVKGAHQGEGLGNQFLSHIREVEAIAHVVRCFSKENIVHVAGGVDPLSDLGVVETELILADLALVEKRLDEAKIRSKSGDKKILAEVALLEKLKEHLAAGKPAREFSGELDIPLLTLKPVLFVANVDESGNQALVDQISQMTQRKVIPISAQLEAELTELSADEVRELGLESSGLERLIRAGYELLDLVTFFTANDKECRAWTVKKGTTVQAAAGKIHSDMAKGFIAAEIISFSDLQKTGSLAKAREAGLLRTEGRDYLVQDGDLVLVRFNV</sequence>
<dbReference type="PANTHER" id="PTHR23305">
    <property type="entry name" value="OBG GTPASE FAMILY"/>
    <property type="match status" value="1"/>
</dbReference>
<keyword evidence="3" id="KW-0547">Nucleotide-binding</keyword>
<dbReference type="SUPFAM" id="SSF81271">
    <property type="entry name" value="TGS-like"/>
    <property type="match status" value="1"/>
</dbReference>
<dbReference type="InterPro" id="IPR012676">
    <property type="entry name" value="TGS-like"/>
</dbReference>
<evidence type="ECO:0000256" key="2">
    <source>
        <dbReference type="ARBA" id="ARBA00022723"/>
    </source>
</evidence>
<evidence type="ECO:0000313" key="8">
    <source>
        <dbReference type="EMBL" id="PIS31658.1"/>
    </source>
</evidence>
<dbReference type="Gene3D" id="3.40.50.300">
    <property type="entry name" value="P-loop containing nucleotide triphosphate hydrolases"/>
    <property type="match status" value="1"/>
</dbReference>
<dbReference type="InterPro" id="IPR023192">
    <property type="entry name" value="TGS-like_dom_sf"/>
</dbReference>
<dbReference type="GO" id="GO:0046872">
    <property type="term" value="F:metal ion binding"/>
    <property type="evidence" value="ECO:0007669"/>
    <property type="project" value="UniProtKB-KW"/>
</dbReference>
<dbReference type="Proteomes" id="UP000231343">
    <property type="component" value="Unassembled WGS sequence"/>
</dbReference>
<dbReference type="EMBL" id="PEYM01000006">
    <property type="protein sequence ID" value="PIS31658.1"/>
    <property type="molecule type" value="Genomic_DNA"/>
</dbReference>
<dbReference type="InterPro" id="IPR004396">
    <property type="entry name" value="ATPase_YchF/OLA1"/>
</dbReference>
<name>A0A2H0Y1Q4_UNCSA</name>
<dbReference type="GO" id="GO:0016887">
    <property type="term" value="F:ATP hydrolysis activity"/>
    <property type="evidence" value="ECO:0007669"/>
    <property type="project" value="InterPro"/>
</dbReference>
<evidence type="ECO:0000259" key="7">
    <source>
        <dbReference type="PROSITE" id="PS51880"/>
    </source>
</evidence>
<gene>
    <name evidence="8" type="ORF">COT42_00600</name>
</gene>
<dbReference type="GO" id="GO:0005524">
    <property type="term" value="F:ATP binding"/>
    <property type="evidence" value="ECO:0007669"/>
    <property type="project" value="UniProtKB-KW"/>
</dbReference>
<dbReference type="InterPro" id="IPR004095">
    <property type="entry name" value="TGS"/>
</dbReference>
<evidence type="ECO:0000313" key="9">
    <source>
        <dbReference type="Proteomes" id="UP000231343"/>
    </source>
</evidence>
<dbReference type="FunFam" id="1.10.150.300:FF:000001">
    <property type="entry name" value="Ribosome-binding ATPase YchF"/>
    <property type="match status" value="1"/>
</dbReference>
<dbReference type="GO" id="GO:0005525">
    <property type="term" value="F:GTP binding"/>
    <property type="evidence" value="ECO:0007669"/>
    <property type="project" value="InterPro"/>
</dbReference>
<feature type="domain" description="TGS" evidence="7">
    <location>
        <begin position="231"/>
        <end position="314"/>
    </location>
</feature>
<feature type="domain" description="OBG-type G" evidence="6">
    <location>
        <begin position="1"/>
        <end position="213"/>
    </location>
</feature>
<evidence type="ECO:0000256" key="5">
    <source>
        <dbReference type="ARBA" id="ARBA00022842"/>
    </source>
</evidence>
<dbReference type="PRINTS" id="PR00326">
    <property type="entry name" value="GTP1OBG"/>
</dbReference>
<keyword evidence="2" id="KW-0479">Metal-binding</keyword>
<keyword evidence="4" id="KW-0067">ATP-binding</keyword>
<dbReference type="InterPro" id="IPR012675">
    <property type="entry name" value="Beta-grasp_dom_sf"/>
</dbReference>
<dbReference type="InterPro" id="IPR031167">
    <property type="entry name" value="G_OBG"/>
</dbReference>
<organism evidence="8 9">
    <name type="scientific">Candidatus Saganbacteria bacterium CG08_land_8_20_14_0_20_45_16</name>
    <dbReference type="NCBI Taxonomy" id="2014293"/>
    <lineage>
        <taxon>Bacteria</taxon>
        <taxon>Bacillati</taxon>
        <taxon>Saganbacteria</taxon>
    </lineage>
</organism>
<dbReference type="PROSITE" id="PS51880">
    <property type="entry name" value="TGS"/>
    <property type="match status" value="1"/>
</dbReference>
<dbReference type="InterPro" id="IPR027417">
    <property type="entry name" value="P-loop_NTPase"/>
</dbReference>